<name>A0A7H0GJX4_9BURK</name>
<dbReference type="Proteomes" id="UP000516028">
    <property type="component" value="Chromosome"/>
</dbReference>
<dbReference type="SUPFAM" id="SSF54197">
    <property type="entry name" value="HIT-like"/>
    <property type="match status" value="1"/>
</dbReference>
<dbReference type="Pfam" id="PF01230">
    <property type="entry name" value="HIT"/>
    <property type="match status" value="1"/>
</dbReference>
<evidence type="ECO:0000256" key="1">
    <source>
        <dbReference type="PIRSR" id="PIRSR601310-1"/>
    </source>
</evidence>
<reference evidence="5 6" key="1">
    <citation type="submission" date="2020-08" db="EMBL/GenBank/DDBJ databases">
        <title>Genome sequence of Diaphorobacter aerolatus KACC 16536T.</title>
        <authorList>
            <person name="Hyun D.-W."/>
            <person name="Bae J.-W."/>
        </authorList>
    </citation>
    <scope>NUCLEOTIDE SEQUENCE [LARGE SCALE GENOMIC DNA]</scope>
    <source>
        <strain evidence="5 6">KACC 16536</strain>
    </source>
</reference>
<dbReference type="PROSITE" id="PS51084">
    <property type="entry name" value="HIT_2"/>
    <property type="match status" value="1"/>
</dbReference>
<dbReference type="InterPro" id="IPR011146">
    <property type="entry name" value="HIT-like"/>
</dbReference>
<evidence type="ECO:0000313" key="6">
    <source>
        <dbReference type="Proteomes" id="UP000516028"/>
    </source>
</evidence>
<accession>A0A7H0GJX4</accession>
<evidence type="ECO:0000256" key="2">
    <source>
        <dbReference type="PIRSR" id="PIRSR601310-3"/>
    </source>
</evidence>
<organism evidence="5 6">
    <name type="scientific">Diaphorobacter aerolatus</name>
    <dbReference type="NCBI Taxonomy" id="1288495"/>
    <lineage>
        <taxon>Bacteria</taxon>
        <taxon>Pseudomonadati</taxon>
        <taxon>Pseudomonadota</taxon>
        <taxon>Betaproteobacteria</taxon>
        <taxon>Burkholderiales</taxon>
        <taxon>Comamonadaceae</taxon>
        <taxon>Diaphorobacter</taxon>
    </lineage>
</organism>
<evidence type="ECO:0000256" key="3">
    <source>
        <dbReference type="PROSITE-ProRule" id="PRU00464"/>
    </source>
</evidence>
<dbReference type="EMBL" id="CP060783">
    <property type="protein sequence ID" value="QNP48590.1"/>
    <property type="molecule type" value="Genomic_DNA"/>
</dbReference>
<dbReference type="PRINTS" id="PR00332">
    <property type="entry name" value="HISTRIAD"/>
</dbReference>
<dbReference type="AlphaFoldDB" id="A0A7H0GJX4"/>
<dbReference type="GO" id="GO:0003824">
    <property type="term" value="F:catalytic activity"/>
    <property type="evidence" value="ECO:0007669"/>
    <property type="project" value="InterPro"/>
</dbReference>
<dbReference type="InterPro" id="IPR001310">
    <property type="entry name" value="Histidine_triad_HIT"/>
</dbReference>
<dbReference type="InterPro" id="IPR036265">
    <property type="entry name" value="HIT-like_sf"/>
</dbReference>
<dbReference type="GO" id="GO:0009117">
    <property type="term" value="P:nucleotide metabolic process"/>
    <property type="evidence" value="ECO:0007669"/>
    <property type="project" value="TreeGrafter"/>
</dbReference>
<evidence type="ECO:0000259" key="4">
    <source>
        <dbReference type="PROSITE" id="PS51084"/>
    </source>
</evidence>
<feature type="short sequence motif" description="Histidine triad motif" evidence="2 3">
    <location>
        <begin position="97"/>
        <end position="101"/>
    </location>
</feature>
<gene>
    <name evidence="5" type="ORF">H9K75_22340</name>
</gene>
<dbReference type="Gene3D" id="3.30.428.10">
    <property type="entry name" value="HIT-like"/>
    <property type="match status" value="1"/>
</dbReference>
<dbReference type="PANTHER" id="PTHR46648:SF1">
    <property type="entry name" value="ADENOSINE 5'-MONOPHOSPHORAMIDASE HNT1"/>
    <property type="match status" value="1"/>
</dbReference>
<dbReference type="KEGG" id="daer:H9K75_22340"/>
<protein>
    <submittedName>
        <fullName evidence="5">HIT family protein</fullName>
    </submittedName>
</protein>
<dbReference type="CDD" id="cd01277">
    <property type="entry name" value="HINT_subgroup"/>
    <property type="match status" value="1"/>
</dbReference>
<dbReference type="PANTHER" id="PTHR46648">
    <property type="entry name" value="HIT FAMILY PROTEIN 1"/>
    <property type="match status" value="1"/>
</dbReference>
<evidence type="ECO:0000313" key="5">
    <source>
        <dbReference type="EMBL" id="QNP48590.1"/>
    </source>
</evidence>
<feature type="domain" description="HIT" evidence="4">
    <location>
        <begin position="5"/>
        <end position="112"/>
    </location>
</feature>
<feature type="active site" description="Tele-AMP-histidine intermediate" evidence="1">
    <location>
        <position position="99"/>
    </location>
</feature>
<sequence length="172" mass="18801">MSATIFARIIQREIPAAIVYEDELTIAFMDAGQVNPGHVIVATKAHVETILDLDDEAAGALFRTAARIARAVEAAFHPDGITVLQTNRPAGWQTVPHVHLHVLPRHDGDGVTLGWPRKEPSFTELQSLASRLTGSYSPNHRRTIETASRQILISETSGMSATESQPRAHLLQ</sequence>
<keyword evidence="6" id="KW-1185">Reference proteome</keyword>
<dbReference type="InterPro" id="IPR039384">
    <property type="entry name" value="HINT"/>
</dbReference>
<proteinExistence type="predicted"/>